<keyword evidence="4 6" id="KW-1133">Transmembrane helix</keyword>
<evidence type="ECO:0000256" key="5">
    <source>
        <dbReference type="ARBA" id="ARBA00023136"/>
    </source>
</evidence>
<evidence type="ECO:0000259" key="7">
    <source>
        <dbReference type="PROSITE" id="PS51012"/>
    </source>
</evidence>
<keyword evidence="3 6" id="KW-0812">Transmembrane</keyword>
<gene>
    <name evidence="8" type="ORF">C5O18_09825</name>
</gene>
<dbReference type="OrthoDB" id="9808686at2"/>
<protein>
    <recommendedName>
        <fullName evidence="6">Transport permease protein</fullName>
    </recommendedName>
</protein>
<feature type="domain" description="ABC transmembrane type-2" evidence="7">
    <location>
        <begin position="1"/>
        <end position="78"/>
    </location>
</feature>
<dbReference type="InterPro" id="IPR013525">
    <property type="entry name" value="ABC2_TM"/>
</dbReference>
<dbReference type="PANTHER" id="PTHR43229:SF2">
    <property type="entry name" value="NODULATION PROTEIN J"/>
    <property type="match status" value="1"/>
</dbReference>
<dbReference type="AlphaFoldDB" id="A0A2P6AQA4"/>
<name>A0A2P6AQA4_9GAMM</name>
<dbReference type="Proteomes" id="UP000243900">
    <property type="component" value="Unassembled WGS sequence"/>
</dbReference>
<evidence type="ECO:0000256" key="2">
    <source>
        <dbReference type="ARBA" id="ARBA00007783"/>
    </source>
</evidence>
<dbReference type="Pfam" id="PF01061">
    <property type="entry name" value="ABC2_membrane"/>
    <property type="match status" value="1"/>
</dbReference>
<dbReference type="InterPro" id="IPR051784">
    <property type="entry name" value="Nod_factor_ABC_transporter"/>
</dbReference>
<evidence type="ECO:0000256" key="1">
    <source>
        <dbReference type="ARBA" id="ARBA00004141"/>
    </source>
</evidence>
<comment type="caution">
    <text evidence="6">Lacks conserved residue(s) required for the propagation of feature annotation.</text>
</comment>
<dbReference type="InterPro" id="IPR000412">
    <property type="entry name" value="ABC_2_transport"/>
</dbReference>
<dbReference type="EMBL" id="PTQZ01000346">
    <property type="protein sequence ID" value="PQA28419.1"/>
    <property type="molecule type" value="Genomic_DNA"/>
</dbReference>
<accession>A0A2P6AQA4</accession>
<comment type="similarity">
    <text evidence="2 6">Belongs to the ABC-2 integral membrane protein family.</text>
</comment>
<dbReference type="PRINTS" id="PR00164">
    <property type="entry name" value="ABC2TRNSPORT"/>
</dbReference>
<evidence type="ECO:0000256" key="3">
    <source>
        <dbReference type="ARBA" id="ARBA00022692"/>
    </source>
</evidence>
<comment type="subcellular location">
    <subcellularLocation>
        <location evidence="6">Cell inner membrane</location>
        <topology evidence="6">Multi-pass membrane protein</topology>
    </subcellularLocation>
    <subcellularLocation>
        <location evidence="1">Membrane</location>
        <topology evidence="1">Multi-pass membrane protein</topology>
    </subcellularLocation>
</comment>
<feature type="transmembrane region" description="Helical" evidence="6">
    <location>
        <begin position="57"/>
        <end position="77"/>
    </location>
</feature>
<feature type="non-terminal residue" evidence="8">
    <location>
        <position position="1"/>
    </location>
</feature>
<evidence type="ECO:0000313" key="9">
    <source>
        <dbReference type="Proteomes" id="UP000243900"/>
    </source>
</evidence>
<dbReference type="PANTHER" id="PTHR43229">
    <property type="entry name" value="NODULATION PROTEIN J"/>
    <property type="match status" value="1"/>
</dbReference>
<dbReference type="InterPro" id="IPR047817">
    <property type="entry name" value="ABC2_TM_bact-type"/>
</dbReference>
<evidence type="ECO:0000256" key="4">
    <source>
        <dbReference type="ARBA" id="ARBA00022989"/>
    </source>
</evidence>
<evidence type="ECO:0000256" key="6">
    <source>
        <dbReference type="RuleBase" id="RU361157"/>
    </source>
</evidence>
<keyword evidence="6" id="KW-1003">Cell membrane</keyword>
<dbReference type="GO" id="GO:0140359">
    <property type="term" value="F:ABC-type transporter activity"/>
    <property type="evidence" value="ECO:0007669"/>
    <property type="project" value="InterPro"/>
</dbReference>
<dbReference type="GO" id="GO:0043190">
    <property type="term" value="C:ATP-binding cassette (ABC) transporter complex"/>
    <property type="evidence" value="ECO:0007669"/>
    <property type="project" value="InterPro"/>
</dbReference>
<reference evidence="9" key="1">
    <citation type="submission" date="2018-02" db="EMBL/GenBank/DDBJ databases">
        <title>Genome sequencing of Solimonas sp. HR-BB.</title>
        <authorList>
            <person name="Lee Y."/>
            <person name="Jeon C.O."/>
        </authorList>
    </citation>
    <scope>NUCLEOTIDE SEQUENCE [LARGE SCALE GENOMIC DNA]</scope>
    <source>
        <strain evidence="9">HR-E</strain>
    </source>
</reference>
<keyword evidence="9" id="KW-1185">Reference proteome</keyword>
<evidence type="ECO:0000313" key="8">
    <source>
        <dbReference type="EMBL" id="PQA28419.1"/>
    </source>
</evidence>
<comment type="caution">
    <text evidence="8">The sequence shown here is derived from an EMBL/GenBank/DDBJ whole genome shotgun (WGS) entry which is preliminary data.</text>
</comment>
<keyword evidence="6" id="KW-0813">Transport</keyword>
<dbReference type="RefSeq" id="WP_146089348.1">
    <property type="nucleotide sequence ID" value="NZ_PTQZ01000346.1"/>
</dbReference>
<sequence>GLVSWPMMFVSGLWFSLDNSPAWLQALSQVMPLTHIVEAARAVMLNGAGLADIQGHLWVLLVMAVATMSLAATLFRWTRTSGR</sequence>
<keyword evidence="5 6" id="KW-0472">Membrane</keyword>
<dbReference type="PROSITE" id="PS51012">
    <property type="entry name" value="ABC_TM2"/>
    <property type="match status" value="1"/>
</dbReference>
<organism evidence="8 9">
    <name type="scientific">Amnimonas aquatica</name>
    <dbReference type="NCBI Taxonomy" id="2094561"/>
    <lineage>
        <taxon>Bacteria</taxon>
        <taxon>Pseudomonadati</taxon>
        <taxon>Pseudomonadota</taxon>
        <taxon>Gammaproteobacteria</taxon>
        <taxon>Moraxellales</taxon>
        <taxon>Moraxellaceae</taxon>
        <taxon>Amnimonas</taxon>
    </lineage>
</organism>
<proteinExistence type="inferred from homology"/>